<dbReference type="SUPFAM" id="SSF47413">
    <property type="entry name" value="lambda repressor-like DNA-binding domains"/>
    <property type="match status" value="1"/>
</dbReference>
<dbReference type="CDD" id="cd00093">
    <property type="entry name" value="HTH_XRE"/>
    <property type="match status" value="1"/>
</dbReference>
<comment type="caution">
    <text evidence="2">The sequence shown here is derived from an EMBL/GenBank/DDBJ whole genome shotgun (WGS) entry which is preliminary data.</text>
</comment>
<protein>
    <submittedName>
        <fullName evidence="2">Helix-turn-helix transcriptional regulator</fullName>
    </submittedName>
</protein>
<feature type="domain" description="HTH cro/C1-type" evidence="1">
    <location>
        <begin position="38"/>
        <end position="90"/>
    </location>
</feature>
<dbReference type="AlphaFoldDB" id="A0A9D9HDJ7"/>
<evidence type="ECO:0000313" key="3">
    <source>
        <dbReference type="Proteomes" id="UP000823637"/>
    </source>
</evidence>
<dbReference type="Proteomes" id="UP000823637">
    <property type="component" value="Unassembled WGS sequence"/>
</dbReference>
<sequence length="102" mass="11599">MKLYTHEQILEETLGKKGTPRRDEYEEAIDAYILGETIKRARVAKKMTQEQLGDLMGVKKSQVSRIENGKNLTFATIARAFKAMKIPVSLDMGNMGKIPLWQ</sequence>
<reference evidence="2" key="1">
    <citation type="submission" date="2020-10" db="EMBL/GenBank/DDBJ databases">
        <authorList>
            <person name="Gilroy R."/>
        </authorList>
    </citation>
    <scope>NUCLEOTIDE SEQUENCE</scope>
    <source>
        <strain evidence="2">D3-1215</strain>
    </source>
</reference>
<dbReference type="GO" id="GO:0003677">
    <property type="term" value="F:DNA binding"/>
    <property type="evidence" value="ECO:0007669"/>
    <property type="project" value="InterPro"/>
</dbReference>
<dbReference type="InterPro" id="IPR010982">
    <property type="entry name" value="Lambda_DNA-bd_dom_sf"/>
</dbReference>
<accession>A0A9D9HDJ7</accession>
<evidence type="ECO:0000259" key="1">
    <source>
        <dbReference type="PROSITE" id="PS50943"/>
    </source>
</evidence>
<organism evidence="2 3">
    <name type="scientific">Candidatus Enterocola intestinipullorum</name>
    <dbReference type="NCBI Taxonomy" id="2840783"/>
    <lineage>
        <taxon>Bacteria</taxon>
        <taxon>Pseudomonadati</taxon>
        <taxon>Bacteroidota</taxon>
        <taxon>Bacteroidia</taxon>
        <taxon>Bacteroidales</taxon>
        <taxon>Candidatus Enterocola</taxon>
    </lineage>
</organism>
<dbReference type="InterPro" id="IPR001387">
    <property type="entry name" value="Cro/C1-type_HTH"/>
</dbReference>
<gene>
    <name evidence="2" type="ORF">IAC32_07660</name>
</gene>
<dbReference type="EMBL" id="JADIMR010000117">
    <property type="protein sequence ID" value="MBO8447601.1"/>
    <property type="molecule type" value="Genomic_DNA"/>
</dbReference>
<dbReference type="PROSITE" id="PS50943">
    <property type="entry name" value="HTH_CROC1"/>
    <property type="match status" value="1"/>
</dbReference>
<dbReference type="Pfam" id="PF01381">
    <property type="entry name" value="HTH_3"/>
    <property type="match status" value="1"/>
</dbReference>
<evidence type="ECO:0000313" key="2">
    <source>
        <dbReference type="EMBL" id="MBO8447601.1"/>
    </source>
</evidence>
<dbReference type="SMART" id="SM00530">
    <property type="entry name" value="HTH_XRE"/>
    <property type="match status" value="1"/>
</dbReference>
<dbReference type="Gene3D" id="1.10.260.40">
    <property type="entry name" value="lambda repressor-like DNA-binding domains"/>
    <property type="match status" value="1"/>
</dbReference>
<name>A0A9D9HDJ7_9BACT</name>
<reference evidence="2" key="2">
    <citation type="journal article" date="2021" name="PeerJ">
        <title>Extensive microbial diversity within the chicken gut microbiome revealed by metagenomics and culture.</title>
        <authorList>
            <person name="Gilroy R."/>
            <person name="Ravi A."/>
            <person name="Getino M."/>
            <person name="Pursley I."/>
            <person name="Horton D.L."/>
            <person name="Alikhan N.F."/>
            <person name="Baker D."/>
            <person name="Gharbi K."/>
            <person name="Hall N."/>
            <person name="Watson M."/>
            <person name="Adriaenssens E.M."/>
            <person name="Foster-Nyarko E."/>
            <person name="Jarju S."/>
            <person name="Secka A."/>
            <person name="Antonio M."/>
            <person name="Oren A."/>
            <person name="Chaudhuri R.R."/>
            <person name="La Ragione R."/>
            <person name="Hildebrand F."/>
            <person name="Pallen M.J."/>
        </authorList>
    </citation>
    <scope>NUCLEOTIDE SEQUENCE</scope>
    <source>
        <strain evidence="2">D3-1215</strain>
    </source>
</reference>
<proteinExistence type="predicted"/>